<comment type="caution">
    <text evidence="2">The sequence shown here is derived from an EMBL/GenBank/DDBJ whole genome shotgun (WGS) entry which is preliminary data.</text>
</comment>
<feature type="chain" id="PRO_5045495280" evidence="1">
    <location>
        <begin position="23"/>
        <end position="240"/>
    </location>
</feature>
<feature type="signal peptide" evidence="1">
    <location>
        <begin position="1"/>
        <end position="22"/>
    </location>
</feature>
<proteinExistence type="predicted"/>
<evidence type="ECO:0000313" key="2">
    <source>
        <dbReference type="EMBL" id="MFC3712506.1"/>
    </source>
</evidence>
<dbReference type="EMBL" id="JBHRXV010000004">
    <property type="protein sequence ID" value="MFC3712506.1"/>
    <property type="molecule type" value="Genomic_DNA"/>
</dbReference>
<gene>
    <name evidence="2" type="ORF">ACFOMD_07995</name>
</gene>
<dbReference type="RefSeq" id="WP_380859495.1">
    <property type="nucleotide sequence ID" value="NZ_JBHRXV010000004.1"/>
</dbReference>
<keyword evidence="1" id="KW-0732">Signal</keyword>
<name>A0ABV7X9C6_9SPHN</name>
<accession>A0ABV7X9C6</accession>
<protein>
    <submittedName>
        <fullName evidence="2">Uncharacterized protein</fullName>
    </submittedName>
</protein>
<sequence>MNKLTTWALGAAIALTPAAAMAAKMIVIDARAGSLKPGMSVESTAALTLKEGERVTLIAPDGKTVALRGPFSGAPASRGGGAAADPRQALAALVSTRNARASSIGAVRAGAGAVKLDDPWLIDISRPGPRCLHEGTAPIWWRPAGGGQQAFTVFPIDRSWRADFTWAAGQTALKAPRLQKLEALTMFIVRTDGQEIAVGVNMIPRDITDELVLASWMLEKGCIPQADALLARLQSASLPQ</sequence>
<evidence type="ECO:0000256" key="1">
    <source>
        <dbReference type="SAM" id="SignalP"/>
    </source>
</evidence>
<reference evidence="3" key="1">
    <citation type="journal article" date="2019" name="Int. J. Syst. Evol. Microbiol.">
        <title>The Global Catalogue of Microorganisms (GCM) 10K type strain sequencing project: providing services to taxonomists for standard genome sequencing and annotation.</title>
        <authorList>
            <consortium name="The Broad Institute Genomics Platform"/>
            <consortium name="The Broad Institute Genome Sequencing Center for Infectious Disease"/>
            <person name="Wu L."/>
            <person name="Ma J."/>
        </authorList>
    </citation>
    <scope>NUCLEOTIDE SEQUENCE [LARGE SCALE GENOMIC DNA]</scope>
    <source>
        <strain evidence="3">KCTC 42644</strain>
    </source>
</reference>
<dbReference type="Proteomes" id="UP001595615">
    <property type="component" value="Unassembled WGS sequence"/>
</dbReference>
<keyword evidence="3" id="KW-1185">Reference proteome</keyword>
<evidence type="ECO:0000313" key="3">
    <source>
        <dbReference type="Proteomes" id="UP001595615"/>
    </source>
</evidence>
<organism evidence="2 3">
    <name type="scientific">Sphingoaurantiacus capsulatus</name>
    <dbReference type="NCBI Taxonomy" id="1771310"/>
    <lineage>
        <taxon>Bacteria</taxon>
        <taxon>Pseudomonadati</taxon>
        <taxon>Pseudomonadota</taxon>
        <taxon>Alphaproteobacteria</taxon>
        <taxon>Sphingomonadales</taxon>
        <taxon>Sphingosinicellaceae</taxon>
        <taxon>Sphingoaurantiacus</taxon>
    </lineage>
</organism>